<evidence type="ECO:0000256" key="3">
    <source>
        <dbReference type="ARBA" id="ARBA00023237"/>
    </source>
</evidence>
<evidence type="ECO:0000313" key="9">
    <source>
        <dbReference type="Proteomes" id="UP000707206"/>
    </source>
</evidence>
<dbReference type="Gene3D" id="3.30.1330.60">
    <property type="entry name" value="OmpA-like domain"/>
    <property type="match status" value="1"/>
</dbReference>
<evidence type="ECO:0000259" key="7">
    <source>
        <dbReference type="PROSITE" id="PS51123"/>
    </source>
</evidence>
<keyword evidence="6" id="KW-0732">Signal</keyword>
<evidence type="ECO:0000256" key="6">
    <source>
        <dbReference type="SAM" id="SignalP"/>
    </source>
</evidence>
<dbReference type="Pfam" id="PF00691">
    <property type="entry name" value="OmpA"/>
    <property type="match status" value="1"/>
</dbReference>
<keyword evidence="9" id="KW-1185">Reference proteome</keyword>
<dbReference type="EMBL" id="VIKU02000002">
    <property type="protein sequence ID" value="NHF59740.1"/>
    <property type="molecule type" value="Genomic_DNA"/>
</dbReference>
<evidence type="ECO:0000256" key="2">
    <source>
        <dbReference type="ARBA" id="ARBA00023136"/>
    </source>
</evidence>
<feature type="signal peptide" evidence="6">
    <location>
        <begin position="1"/>
        <end position="22"/>
    </location>
</feature>
<proteinExistence type="predicted"/>
<evidence type="ECO:0000313" key="8">
    <source>
        <dbReference type="EMBL" id="NHF59740.1"/>
    </source>
</evidence>
<dbReference type="InterPro" id="IPR036737">
    <property type="entry name" value="OmpA-like_sf"/>
</dbReference>
<evidence type="ECO:0000256" key="5">
    <source>
        <dbReference type="SAM" id="MobiDB-lite"/>
    </source>
</evidence>
<dbReference type="GO" id="GO:0009279">
    <property type="term" value="C:cell outer membrane"/>
    <property type="evidence" value="ECO:0007669"/>
    <property type="project" value="UniProtKB-SubCell"/>
</dbReference>
<accession>A0A967AV50</accession>
<organism evidence="8 9">
    <name type="scientific">Pelagihabitans pacificus</name>
    <dbReference type="NCBI Taxonomy" id="2696054"/>
    <lineage>
        <taxon>Bacteria</taxon>
        <taxon>Pseudomonadati</taxon>
        <taxon>Bacteroidota</taxon>
        <taxon>Flavobacteriia</taxon>
        <taxon>Flavobacteriales</taxon>
        <taxon>Flavobacteriaceae</taxon>
        <taxon>Pelagihabitans</taxon>
    </lineage>
</organism>
<sequence length="402" mass="45718">MKKILVFLVVGLFLQAPLVAEAQILKKVVKKAKKKTEREVEKKAEKEVGKVFEEKSEDSIPGQKQPKEKGKAQEPAVASQEPKLVWAKYDFVPGPDIIFDDNQENEENGEFPSRWDLVRGNAEVAEFGGDMVIMLRDGAPSIVPYFKDPQDDYLPDVFTIEFDLFYPGNGRFEAYLYDRKNQKSGSPTGYTYIEITHETMQLGQSRSKLPEENIKKSRWMHIAIAYTNGKLKAYMDETRLLNIPRIDFDPKGLTLYTYHAKNDNLFYVKNVRIAKGGVKYYDRIMEDGKIIANGIRFDVNKATLRPESMGVINEIHGLMTDHPEIKFSVEGHTDSDGEFDFNQELSERRANTVMMQLVAMGISADRLVSKGYGESKPMVTNDTPEGKAANRRVEFVKMSEEG</sequence>
<dbReference type="PRINTS" id="PR01021">
    <property type="entry name" value="OMPADOMAIN"/>
</dbReference>
<feature type="domain" description="OmpA-like" evidence="7">
    <location>
        <begin position="284"/>
        <end position="401"/>
    </location>
</feature>
<gene>
    <name evidence="8" type="ORF">FK220_010330</name>
</gene>
<comment type="subcellular location">
    <subcellularLocation>
        <location evidence="1">Cell outer membrane</location>
    </subcellularLocation>
</comment>
<dbReference type="CDD" id="cd07185">
    <property type="entry name" value="OmpA_C-like"/>
    <property type="match status" value="1"/>
</dbReference>
<evidence type="ECO:0000256" key="1">
    <source>
        <dbReference type="ARBA" id="ARBA00004442"/>
    </source>
</evidence>
<dbReference type="AlphaFoldDB" id="A0A967AV50"/>
<dbReference type="PANTHER" id="PTHR30329">
    <property type="entry name" value="STATOR ELEMENT OF FLAGELLAR MOTOR COMPLEX"/>
    <property type="match status" value="1"/>
</dbReference>
<name>A0A967AV50_9FLAO</name>
<dbReference type="SUPFAM" id="SSF103088">
    <property type="entry name" value="OmpA-like"/>
    <property type="match status" value="1"/>
</dbReference>
<dbReference type="RefSeq" id="WP_152574229.1">
    <property type="nucleotide sequence ID" value="NZ_VIKU02000002.1"/>
</dbReference>
<protein>
    <submittedName>
        <fullName evidence="8">OmpA family protein</fullName>
    </submittedName>
</protein>
<dbReference type="InterPro" id="IPR050330">
    <property type="entry name" value="Bact_OuterMem_StrucFunc"/>
</dbReference>
<dbReference type="InterPro" id="IPR006665">
    <property type="entry name" value="OmpA-like"/>
</dbReference>
<dbReference type="PROSITE" id="PS51123">
    <property type="entry name" value="OMPA_2"/>
    <property type="match status" value="1"/>
</dbReference>
<keyword evidence="3" id="KW-0998">Cell outer membrane</keyword>
<feature type="chain" id="PRO_5037914336" evidence="6">
    <location>
        <begin position="23"/>
        <end position="402"/>
    </location>
</feature>
<dbReference type="InterPro" id="IPR006664">
    <property type="entry name" value="OMP_bac"/>
</dbReference>
<feature type="compositionally biased region" description="Basic and acidic residues" evidence="5">
    <location>
        <begin position="36"/>
        <end position="58"/>
    </location>
</feature>
<dbReference type="Proteomes" id="UP000707206">
    <property type="component" value="Unassembled WGS sequence"/>
</dbReference>
<evidence type="ECO:0000256" key="4">
    <source>
        <dbReference type="PROSITE-ProRule" id="PRU00473"/>
    </source>
</evidence>
<dbReference type="PANTHER" id="PTHR30329:SF21">
    <property type="entry name" value="LIPOPROTEIN YIAD-RELATED"/>
    <property type="match status" value="1"/>
</dbReference>
<keyword evidence="2 4" id="KW-0472">Membrane</keyword>
<feature type="region of interest" description="Disordered" evidence="5">
    <location>
        <begin position="33"/>
        <end position="78"/>
    </location>
</feature>
<reference evidence="8" key="2">
    <citation type="submission" date="2020-03" db="EMBL/GenBank/DDBJ databases">
        <title>Flavobacteriaceae bacterium strain TP-CH-4, a member of the family Flavobacteriaceae isolated from a deep-sea seamount.</title>
        <authorList>
            <person name="Zhang D.-C."/>
        </authorList>
    </citation>
    <scope>NUCLEOTIDE SEQUENCE</scope>
    <source>
        <strain evidence="8">TP-CH-4</strain>
    </source>
</reference>
<reference evidence="8" key="1">
    <citation type="submission" date="2019-07" db="EMBL/GenBank/DDBJ databases">
        <authorList>
            <person name="De-Chao Zhang Q."/>
        </authorList>
    </citation>
    <scope>NUCLEOTIDE SEQUENCE</scope>
    <source>
        <strain evidence="8">TP-CH-4</strain>
    </source>
</reference>
<comment type="caution">
    <text evidence="8">The sequence shown here is derived from an EMBL/GenBank/DDBJ whole genome shotgun (WGS) entry which is preliminary data.</text>
</comment>